<keyword evidence="5" id="KW-1185">Reference proteome</keyword>
<evidence type="ECO:0000313" key="4">
    <source>
        <dbReference type="EMBL" id="ATG48358.1"/>
    </source>
</evidence>
<organism evidence="4 5">
    <name type="scientific">Celeribacter ethanolicus</name>
    <dbReference type="NCBI Taxonomy" id="1758178"/>
    <lineage>
        <taxon>Bacteria</taxon>
        <taxon>Pseudomonadati</taxon>
        <taxon>Pseudomonadota</taxon>
        <taxon>Alphaproteobacteria</taxon>
        <taxon>Rhodobacterales</taxon>
        <taxon>Roseobacteraceae</taxon>
        <taxon>Celeribacter</taxon>
    </lineage>
</organism>
<sequence length="274" mass="30523">MSQPPLLVDREQIARNRQRAMRMGGDFFLHEEARFEIEDRVDMVNKSFTSPAVVTGFPEMWAGYFPEAKIVPDDDILALEEGAHDLVIHAMSLHWANDPVGQLIQCNRALKPDGLMIAAFFGDQTLNELRACLGQAETMVSGGLSPRVLPMGELRDLGALLQRASFALPVADKTVRKVTYPSLSRMVEDLRAMGESNALTARLRIPSPARLFVTAEQLYKDHFSEDGRLIATFDMVFLTGWAPDESQPKPLMPGSARMRLADALHTEEFKLPEG</sequence>
<evidence type="ECO:0000313" key="5">
    <source>
        <dbReference type="Proteomes" id="UP000217935"/>
    </source>
</evidence>
<dbReference type="SUPFAM" id="SSF53335">
    <property type="entry name" value="S-adenosyl-L-methionine-dependent methyltransferases"/>
    <property type="match status" value="1"/>
</dbReference>
<dbReference type="InterPro" id="IPR029063">
    <property type="entry name" value="SAM-dependent_MTases_sf"/>
</dbReference>
<accession>A0A291GDX9</accession>
<dbReference type="RefSeq" id="WP_066703397.1">
    <property type="nucleotide sequence ID" value="NZ_CP022196.1"/>
</dbReference>
<evidence type="ECO:0000259" key="3">
    <source>
        <dbReference type="Pfam" id="PF08241"/>
    </source>
</evidence>
<reference evidence="4 5" key="1">
    <citation type="submission" date="2017-06" db="EMBL/GenBank/DDBJ databases">
        <title>Celeribacter sp. TSPH2 complete genome sequence.</title>
        <authorList>
            <person name="Woo J.-H."/>
            <person name="Kim H.-S."/>
        </authorList>
    </citation>
    <scope>NUCLEOTIDE SEQUENCE [LARGE SCALE GENOMIC DNA]</scope>
    <source>
        <strain evidence="4 5">TSPH2</strain>
    </source>
</reference>
<dbReference type="AlphaFoldDB" id="A0A291GDX9"/>
<dbReference type="Pfam" id="PF08241">
    <property type="entry name" value="Methyltransf_11"/>
    <property type="match status" value="1"/>
</dbReference>
<gene>
    <name evidence="4" type="ORF">CEW89_12765</name>
</gene>
<dbReference type="OrthoDB" id="9793723at2"/>
<dbReference type="Gene3D" id="3.40.50.150">
    <property type="entry name" value="Vaccinia Virus protein VP39"/>
    <property type="match status" value="1"/>
</dbReference>
<evidence type="ECO:0000256" key="2">
    <source>
        <dbReference type="ARBA" id="ARBA00022679"/>
    </source>
</evidence>
<dbReference type="STRING" id="1758178.GCA_001550095_04070"/>
<keyword evidence="1 4" id="KW-0489">Methyltransferase</keyword>
<keyword evidence="2 4" id="KW-0808">Transferase</keyword>
<dbReference type="Proteomes" id="UP000217935">
    <property type="component" value="Chromosome"/>
</dbReference>
<protein>
    <submittedName>
        <fullName evidence="4">SAM-dependent methyltransferase</fullName>
    </submittedName>
</protein>
<dbReference type="PANTHER" id="PTHR13090:SF1">
    <property type="entry name" value="ARGININE-HYDROXYLASE NDUFAF5, MITOCHONDRIAL"/>
    <property type="match status" value="1"/>
</dbReference>
<name>A0A291GDX9_9RHOB</name>
<dbReference type="KEGG" id="ceh:CEW89_12765"/>
<dbReference type="PANTHER" id="PTHR13090">
    <property type="entry name" value="ARGININE-HYDROXYLASE NDUFAF5, MITOCHONDRIAL"/>
    <property type="match status" value="1"/>
</dbReference>
<dbReference type="GO" id="GO:0008757">
    <property type="term" value="F:S-adenosylmethionine-dependent methyltransferase activity"/>
    <property type="evidence" value="ECO:0007669"/>
    <property type="project" value="InterPro"/>
</dbReference>
<evidence type="ECO:0000256" key="1">
    <source>
        <dbReference type="ARBA" id="ARBA00022603"/>
    </source>
</evidence>
<dbReference type="GO" id="GO:0032259">
    <property type="term" value="P:methylation"/>
    <property type="evidence" value="ECO:0007669"/>
    <property type="project" value="UniProtKB-KW"/>
</dbReference>
<feature type="domain" description="Methyltransferase type 11" evidence="3">
    <location>
        <begin position="77"/>
        <end position="117"/>
    </location>
</feature>
<dbReference type="EMBL" id="CP022196">
    <property type="protein sequence ID" value="ATG48358.1"/>
    <property type="molecule type" value="Genomic_DNA"/>
</dbReference>
<proteinExistence type="predicted"/>
<dbReference type="InterPro" id="IPR013216">
    <property type="entry name" value="Methyltransf_11"/>
</dbReference>
<dbReference type="InterPro" id="IPR050602">
    <property type="entry name" value="Malonyl-ACP_OMT"/>
</dbReference>